<keyword evidence="5" id="KW-0813">Transport</keyword>
<comment type="similarity">
    <text evidence="16">In the N-terminal section; belongs to the cytochrome b5 family.</text>
</comment>
<comment type="similarity">
    <text evidence="22">Belongs to the cytochrome b5 family.</text>
</comment>
<comment type="catalytic activity">
    <reaction evidence="14">
        <text>(S)-lactate + 2 Fe(III)-[cytochrome c] = 2 Fe(II)-[cytochrome c] + pyruvate + 2 H(+)</text>
        <dbReference type="Rhea" id="RHEA:19909"/>
        <dbReference type="Rhea" id="RHEA-COMP:10350"/>
        <dbReference type="Rhea" id="RHEA-COMP:14399"/>
        <dbReference type="ChEBI" id="CHEBI:15361"/>
        <dbReference type="ChEBI" id="CHEBI:15378"/>
        <dbReference type="ChEBI" id="CHEBI:16651"/>
        <dbReference type="ChEBI" id="CHEBI:29033"/>
        <dbReference type="ChEBI" id="CHEBI:29034"/>
        <dbReference type="EC" id="1.1.2.3"/>
    </reaction>
    <physiologicalReaction direction="left-to-right" evidence="14">
        <dbReference type="Rhea" id="RHEA:19910"/>
    </physiologicalReaction>
</comment>
<dbReference type="InterPro" id="IPR000262">
    <property type="entry name" value="FMN-dep_DH"/>
</dbReference>
<evidence type="ECO:0000256" key="6">
    <source>
        <dbReference type="ARBA" id="ARBA00022617"/>
    </source>
</evidence>
<evidence type="ECO:0000256" key="10">
    <source>
        <dbReference type="ARBA" id="ARBA00022946"/>
    </source>
</evidence>
<feature type="domain" description="Cytochrome b5 heme-binding" evidence="23">
    <location>
        <begin position="1"/>
        <end position="78"/>
    </location>
</feature>
<evidence type="ECO:0000256" key="15">
    <source>
        <dbReference type="ARBA" id="ARBA00061137"/>
    </source>
</evidence>
<dbReference type="PROSITE" id="PS00191">
    <property type="entry name" value="CYTOCHROME_B5_1"/>
    <property type="match status" value="1"/>
</dbReference>
<evidence type="ECO:0000256" key="11">
    <source>
        <dbReference type="ARBA" id="ARBA00023002"/>
    </source>
</evidence>
<dbReference type="GO" id="GO:0005758">
    <property type="term" value="C:mitochondrial intermembrane space"/>
    <property type="evidence" value="ECO:0007669"/>
    <property type="project" value="UniProtKB-SubCell"/>
</dbReference>
<dbReference type="SMART" id="SM01117">
    <property type="entry name" value="Cyt-b5"/>
    <property type="match status" value="1"/>
</dbReference>
<evidence type="ECO:0000256" key="14">
    <source>
        <dbReference type="ARBA" id="ARBA00052399"/>
    </source>
</evidence>
<keyword evidence="6 22" id="KW-0349">Heme</keyword>
<keyword evidence="26" id="KW-1185">Reference proteome</keyword>
<dbReference type="InterPro" id="IPR037458">
    <property type="entry name" value="L-MDH/L-LDH_FMN-bd"/>
</dbReference>
<evidence type="ECO:0000256" key="18">
    <source>
        <dbReference type="ARBA" id="ARBA00068515"/>
    </source>
</evidence>
<evidence type="ECO:0000259" key="23">
    <source>
        <dbReference type="PROSITE" id="PS50255"/>
    </source>
</evidence>
<dbReference type="Proteomes" id="UP000775547">
    <property type="component" value="Unassembled WGS sequence"/>
</dbReference>
<dbReference type="AlphaFoldDB" id="A0A9P7KGS8"/>
<dbReference type="InterPro" id="IPR037396">
    <property type="entry name" value="FMN_HAD"/>
</dbReference>
<dbReference type="Gene3D" id="3.10.120.10">
    <property type="entry name" value="Cytochrome b5-like heme/steroid binding domain"/>
    <property type="match status" value="1"/>
</dbReference>
<comment type="cofactor">
    <cofactor evidence="1">
        <name>FMN</name>
        <dbReference type="ChEBI" id="CHEBI:58210"/>
    </cofactor>
</comment>
<keyword evidence="8" id="KW-0288">FMN</keyword>
<dbReference type="GO" id="GO:0004460">
    <property type="term" value="F:L-lactate dehydrogenase (cytochrome) activity"/>
    <property type="evidence" value="ECO:0007669"/>
    <property type="project" value="UniProtKB-EC"/>
</dbReference>
<evidence type="ECO:0000256" key="1">
    <source>
        <dbReference type="ARBA" id="ARBA00001917"/>
    </source>
</evidence>
<evidence type="ECO:0000256" key="20">
    <source>
        <dbReference type="ARBA" id="ARBA00078774"/>
    </source>
</evidence>
<keyword evidence="7" id="KW-0285">Flavoprotein</keyword>
<dbReference type="PROSITE" id="PS00557">
    <property type="entry name" value="FMN_HYDROXY_ACID_DH_1"/>
    <property type="match status" value="1"/>
</dbReference>
<evidence type="ECO:0000256" key="22">
    <source>
        <dbReference type="RuleBase" id="RU362121"/>
    </source>
</evidence>
<dbReference type="Pfam" id="PF01070">
    <property type="entry name" value="FMN_dh"/>
    <property type="match status" value="1"/>
</dbReference>
<dbReference type="PROSITE" id="PS51349">
    <property type="entry name" value="FMN_HYDROXY_ACID_DH_2"/>
    <property type="match status" value="1"/>
</dbReference>
<dbReference type="PRINTS" id="PR00363">
    <property type="entry name" value="CYTOCHROMEB5"/>
</dbReference>
<dbReference type="Gene3D" id="3.20.20.70">
    <property type="entry name" value="Aldolase class I"/>
    <property type="match status" value="1"/>
</dbReference>
<dbReference type="InterPro" id="IPR018506">
    <property type="entry name" value="Cyt_B5_heme-BS"/>
</dbReference>
<keyword evidence="13" id="KW-0496">Mitochondrion</keyword>
<evidence type="ECO:0000256" key="17">
    <source>
        <dbReference type="ARBA" id="ARBA00066458"/>
    </source>
</evidence>
<organism evidence="25 26">
    <name type="scientific">Asterophora parasitica</name>
    <dbReference type="NCBI Taxonomy" id="117018"/>
    <lineage>
        <taxon>Eukaryota</taxon>
        <taxon>Fungi</taxon>
        <taxon>Dikarya</taxon>
        <taxon>Basidiomycota</taxon>
        <taxon>Agaricomycotina</taxon>
        <taxon>Agaricomycetes</taxon>
        <taxon>Agaricomycetidae</taxon>
        <taxon>Agaricales</taxon>
        <taxon>Tricholomatineae</taxon>
        <taxon>Lyophyllaceae</taxon>
        <taxon>Asterophora</taxon>
    </lineage>
</organism>
<dbReference type="InterPro" id="IPR036400">
    <property type="entry name" value="Cyt_B5-like_heme/steroid_sf"/>
</dbReference>
<evidence type="ECO:0000256" key="8">
    <source>
        <dbReference type="ARBA" id="ARBA00022643"/>
    </source>
</evidence>
<evidence type="ECO:0000256" key="5">
    <source>
        <dbReference type="ARBA" id="ARBA00022448"/>
    </source>
</evidence>
<evidence type="ECO:0000256" key="19">
    <source>
        <dbReference type="ARBA" id="ARBA00075949"/>
    </source>
</evidence>
<evidence type="ECO:0000256" key="2">
    <source>
        <dbReference type="ARBA" id="ARBA00001970"/>
    </source>
</evidence>
<keyword evidence="11" id="KW-0560">Oxidoreductase</keyword>
<reference evidence="25" key="1">
    <citation type="submission" date="2020-07" db="EMBL/GenBank/DDBJ databases">
        <authorList>
            <person name="Nieuwenhuis M."/>
            <person name="Van De Peppel L.J.J."/>
        </authorList>
    </citation>
    <scope>NUCLEOTIDE SEQUENCE</scope>
    <source>
        <strain evidence="25">AP01</strain>
        <tissue evidence="25">Mycelium</tissue>
    </source>
</reference>
<keyword evidence="9 22" id="KW-0479">Metal-binding</keyword>
<dbReference type="InterPro" id="IPR013785">
    <property type="entry name" value="Aldolase_TIM"/>
</dbReference>
<dbReference type="SUPFAM" id="SSF51395">
    <property type="entry name" value="FMN-linked oxidoreductases"/>
    <property type="match status" value="1"/>
</dbReference>
<dbReference type="PROSITE" id="PS50255">
    <property type="entry name" value="CYTOCHROME_B5_2"/>
    <property type="match status" value="1"/>
</dbReference>
<evidence type="ECO:0000313" key="25">
    <source>
        <dbReference type="EMBL" id="KAG5648105.1"/>
    </source>
</evidence>
<evidence type="ECO:0000259" key="24">
    <source>
        <dbReference type="PROSITE" id="PS51349"/>
    </source>
</evidence>
<comment type="subunit">
    <text evidence="4">Homotetramer.</text>
</comment>
<sequence>MAYWTLAQVGKHNSTESCWVIIRNQVYDVTDFLNEHPGGASIILKYAGRDATRAYEPIHPPDALDKHLPVSKHLGSLDSDAANLVAQAQKSRKKTKDELRVEHALKQRPLLSRILSLADMEAVARQVLSHKALAYYSSSSDDQITYQENARAFTRFFFHARVMKPVSRCDPSTTILGYRSSIPVFISGAALAKLGHPQGEANLTKGAAQTSIIQMVSSNASLSYEEIMATAAPRQPLFFQLYKNSKDEVAEQRVREVETLGYKSIWLTVDALVAGNREKDIRSPWVLDDMESGKTEFHVDTPEGLVEGGDAGFGTAGALVANDDRDMTWERTIPWLRRITKLPIVVKGIQTVEDVVLAAEAGVEGILISNHGGRQLDYSFPPIEVLHRLRQQRPDVFDKLEVYIDGGIERGTDVVKALCLGAKAVGLGRPFLYAQSAYGVPGVVKIIQILEREILTAMRLLGATSVQDLKPEMVQRYLSSKALW</sequence>
<keyword evidence="10" id="KW-0809">Transit peptide</keyword>
<dbReference type="CDD" id="cd02922">
    <property type="entry name" value="FCB2_FMN"/>
    <property type="match status" value="1"/>
</dbReference>
<reference evidence="25" key="2">
    <citation type="submission" date="2021-10" db="EMBL/GenBank/DDBJ databases">
        <title>Phylogenomics reveals ancestral predisposition of the termite-cultivated fungus Termitomyces towards a domesticated lifestyle.</title>
        <authorList>
            <person name="Auxier B."/>
            <person name="Grum-Grzhimaylo A."/>
            <person name="Cardenas M.E."/>
            <person name="Lodge J.D."/>
            <person name="Laessoe T."/>
            <person name="Pedersen O."/>
            <person name="Smith M.E."/>
            <person name="Kuyper T.W."/>
            <person name="Franco-Molano E.A."/>
            <person name="Baroni T.J."/>
            <person name="Aanen D.K."/>
        </authorList>
    </citation>
    <scope>NUCLEOTIDE SEQUENCE</scope>
    <source>
        <strain evidence="25">AP01</strain>
        <tissue evidence="25">Mycelium</tissue>
    </source>
</reference>
<dbReference type="EMBL" id="JABCKV010000005">
    <property type="protein sequence ID" value="KAG5648105.1"/>
    <property type="molecule type" value="Genomic_DNA"/>
</dbReference>
<dbReference type="InterPro" id="IPR001199">
    <property type="entry name" value="Cyt_B5-like_heme/steroid-bd"/>
</dbReference>
<dbReference type="InterPro" id="IPR008259">
    <property type="entry name" value="FMN_hydac_DH_AS"/>
</dbReference>
<comment type="cofactor">
    <cofactor evidence="2">
        <name>heme b</name>
        <dbReference type="ChEBI" id="CHEBI:60344"/>
    </cofactor>
</comment>
<keyword evidence="12 22" id="KW-0408">Iron</keyword>
<evidence type="ECO:0000256" key="12">
    <source>
        <dbReference type="ARBA" id="ARBA00023004"/>
    </source>
</evidence>
<proteinExistence type="inferred from homology"/>
<dbReference type="FunFam" id="3.20.20.70:FF:000062">
    <property type="entry name" value="Cytochrome b2, mitochondrial, putative"/>
    <property type="match status" value="1"/>
</dbReference>
<dbReference type="FunFam" id="3.10.120.10:FF:000009">
    <property type="entry name" value="Cytochrome b2, mitochondrial, putative"/>
    <property type="match status" value="1"/>
</dbReference>
<dbReference type="SUPFAM" id="SSF55856">
    <property type="entry name" value="Cytochrome b5-like heme/steroid binding domain"/>
    <property type="match status" value="1"/>
</dbReference>
<dbReference type="PANTHER" id="PTHR10578">
    <property type="entry name" value="S -2-HYDROXY-ACID OXIDASE-RELATED"/>
    <property type="match status" value="1"/>
</dbReference>
<dbReference type="PANTHER" id="PTHR10578:SF148">
    <property type="entry name" value="L-LACTATE DEHYDROGENASE (CYTOCHROME)"/>
    <property type="match status" value="1"/>
</dbReference>
<evidence type="ECO:0000313" key="26">
    <source>
        <dbReference type="Proteomes" id="UP000775547"/>
    </source>
</evidence>
<dbReference type="OrthoDB" id="1925334at2759"/>
<accession>A0A9P7KGS8</accession>
<comment type="similarity">
    <text evidence="15">In the C-terminal section; belongs to the FMN-dependent alpha-hydroxy acid dehydrogenase family.</text>
</comment>
<gene>
    <name evidence="25" type="ORF">DXG03_007140</name>
</gene>
<comment type="caution">
    <text evidence="25">The sequence shown here is derived from an EMBL/GenBank/DDBJ whole genome shotgun (WGS) entry which is preliminary data.</text>
</comment>
<evidence type="ECO:0000256" key="16">
    <source>
        <dbReference type="ARBA" id="ARBA00061589"/>
    </source>
</evidence>
<dbReference type="GO" id="GO:0046872">
    <property type="term" value="F:metal ion binding"/>
    <property type="evidence" value="ECO:0007669"/>
    <property type="project" value="UniProtKB-UniRule"/>
</dbReference>
<dbReference type="GO" id="GO:0020037">
    <property type="term" value="F:heme binding"/>
    <property type="evidence" value="ECO:0007669"/>
    <property type="project" value="UniProtKB-UniRule"/>
</dbReference>
<evidence type="ECO:0000256" key="21">
    <source>
        <dbReference type="ARBA" id="ARBA00078938"/>
    </source>
</evidence>
<evidence type="ECO:0000256" key="9">
    <source>
        <dbReference type="ARBA" id="ARBA00022723"/>
    </source>
</evidence>
<evidence type="ECO:0000256" key="3">
    <source>
        <dbReference type="ARBA" id="ARBA00004569"/>
    </source>
</evidence>
<protein>
    <recommendedName>
        <fullName evidence="18">L-lactate dehydrogenase (cytochrome)</fullName>
        <ecNumber evidence="17">1.1.2.3</ecNumber>
    </recommendedName>
    <alternativeName>
        <fullName evidence="20">Cytochrome b2</fullName>
    </alternativeName>
    <alternativeName>
        <fullName evidence="19">Flavocytochrome b2</fullName>
    </alternativeName>
    <alternativeName>
        <fullName evidence="21">L-lactate ferricytochrome c oxidoreductase</fullName>
    </alternativeName>
</protein>
<dbReference type="Pfam" id="PF00173">
    <property type="entry name" value="Cyt-b5"/>
    <property type="match status" value="1"/>
</dbReference>
<evidence type="ECO:0000256" key="4">
    <source>
        <dbReference type="ARBA" id="ARBA00011881"/>
    </source>
</evidence>
<name>A0A9P7KGS8_9AGAR</name>
<evidence type="ECO:0000256" key="13">
    <source>
        <dbReference type="ARBA" id="ARBA00023128"/>
    </source>
</evidence>
<feature type="domain" description="FMN hydroxy acid dehydrogenase" evidence="24">
    <location>
        <begin position="109"/>
        <end position="479"/>
    </location>
</feature>
<dbReference type="EC" id="1.1.2.3" evidence="17"/>
<evidence type="ECO:0000256" key="7">
    <source>
        <dbReference type="ARBA" id="ARBA00022630"/>
    </source>
</evidence>
<comment type="subcellular location">
    <subcellularLocation>
        <location evidence="3">Mitochondrion intermembrane space</location>
    </subcellularLocation>
</comment>